<evidence type="ECO:0000256" key="1">
    <source>
        <dbReference type="SAM" id="Coils"/>
    </source>
</evidence>
<feature type="coiled-coil region" evidence="1">
    <location>
        <begin position="39"/>
        <end position="92"/>
    </location>
</feature>
<comment type="caution">
    <text evidence="3">The sequence shown here is derived from an EMBL/GenBank/DDBJ whole genome shotgun (WGS) entry which is preliminary data.</text>
</comment>
<dbReference type="AlphaFoldDB" id="A0A5C5Z8I0"/>
<evidence type="ECO:0000313" key="4">
    <source>
        <dbReference type="Proteomes" id="UP000315010"/>
    </source>
</evidence>
<dbReference type="Pfam" id="PF09969">
    <property type="entry name" value="DUF2203"/>
    <property type="match status" value="1"/>
</dbReference>
<dbReference type="OrthoDB" id="9802910at2"/>
<keyword evidence="1" id="KW-0175">Coiled coil</keyword>
<protein>
    <recommendedName>
        <fullName evidence="5">DUF2203 domain-containing protein</fullName>
    </recommendedName>
</protein>
<evidence type="ECO:0008006" key="5">
    <source>
        <dbReference type="Google" id="ProtNLM"/>
    </source>
</evidence>
<dbReference type="EMBL" id="SJPJ01000001">
    <property type="protein sequence ID" value="TWT83538.1"/>
    <property type="molecule type" value="Genomic_DNA"/>
</dbReference>
<feature type="compositionally biased region" description="Polar residues" evidence="2">
    <location>
        <begin position="13"/>
        <end position="22"/>
    </location>
</feature>
<evidence type="ECO:0000313" key="3">
    <source>
        <dbReference type="EMBL" id="TWT83538.1"/>
    </source>
</evidence>
<feature type="region of interest" description="Disordered" evidence="2">
    <location>
        <begin position="1"/>
        <end position="25"/>
    </location>
</feature>
<dbReference type="PIRSF" id="PIRSF016498">
    <property type="entry name" value="UCP016498"/>
    <property type="match status" value="1"/>
</dbReference>
<accession>A0A5C5Z8I0</accession>
<name>A0A5C5Z8I0_9BACT</name>
<sequence>MVHAIHPNDDLPSESTHLSGASSKAHFTADEATKMLPLIRHILDEARQLSLSIEQQRQQLAGIDDAVETIDREACREEVKDMRATVEDDESRLTACMDELTAIGARPHVPFDGCVDFPAIVNRRPVMLCWNRSEPTVSYWHETDDTSSDRLRVPRNSLTN</sequence>
<dbReference type="InterPro" id="IPR018699">
    <property type="entry name" value="DUF2203"/>
</dbReference>
<evidence type="ECO:0000256" key="2">
    <source>
        <dbReference type="SAM" id="MobiDB-lite"/>
    </source>
</evidence>
<dbReference type="RefSeq" id="WP_146400779.1">
    <property type="nucleotide sequence ID" value="NZ_SJPJ01000001.1"/>
</dbReference>
<gene>
    <name evidence="3" type="ORF">CA13_50030</name>
</gene>
<keyword evidence="4" id="KW-1185">Reference proteome</keyword>
<dbReference type="Proteomes" id="UP000315010">
    <property type="component" value="Unassembled WGS sequence"/>
</dbReference>
<organism evidence="3 4">
    <name type="scientific">Novipirellula herctigrandis</name>
    <dbReference type="NCBI Taxonomy" id="2527986"/>
    <lineage>
        <taxon>Bacteria</taxon>
        <taxon>Pseudomonadati</taxon>
        <taxon>Planctomycetota</taxon>
        <taxon>Planctomycetia</taxon>
        <taxon>Pirellulales</taxon>
        <taxon>Pirellulaceae</taxon>
        <taxon>Novipirellula</taxon>
    </lineage>
</organism>
<reference evidence="3 4" key="1">
    <citation type="submission" date="2019-02" db="EMBL/GenBank/DDBJ databases">
        <title>Deep-cultivation of Planctomycetes and their phenomic and genomic characterization uncovers novel biology.</title>
        <authorList>
            <person name="Wiegand S."/>
            <person name="Jogler M."/>
            <person name="Boedeker C."/>
            <person name="Pinto D."/>
            <person name="Vollmers J."/>
            <person name="Rivas-Marin E."/>
            <person name="Kohn T."/>
            <person name="Peeters S.H."/>
            <person name="Heuer A."/>
            <person name="Rast P."/>
            <person name="Oberbeckmann S."/>
            <person name="Bunk B."/>
            <person name="Jeske O."/>
            <person name="Meyerdierks A."/>
            <person name="Storesund J.E."/>
            <person name="Kallscheuer N."/>
            <person name="Luecker S."/>
            <person name="Lage O.M."/>
            <person name="Pohl T."/>
            <person name="Merkel B.J."/>
            <person name="Hornburger P."/>
            <person name="Mueller R.-W."/>
            <person name="Bruemmer F."/>
            <person name="Labrenz M."/>
            <person name="Spormann A.M."/>
            <person name="Op Den Camp H."/>
            <person name="Overmann J."/>
            <person name="Amann R."/>
            <person name="Jetten M.S.M."/>
            <person name="Mascher T."/>
            <person name="Medema M.H."/>
            <person name="Devos D.P."/>
            <person name="Kaster A.-K."/>
            <person name="Ovreas L."/>
            <person name="Rohde M."/>
            <person name="Galperin M.Y."/>
            <person name="Jogler C."/>
        </authorList>
    </citation>
    <scope>NUCLEOTIDE SEQUENCE [LARGE SCALE GENOMIC DNA]</scope>
    <source>
        <strain evidence="3 4">CA13</strain>
    </source>
</reference>
<proteinExistence type="predicted"/>